<dbReference type="EMBL" id="AP024849">
    <property type="protein sequence ID" value="BCZ48835.1"/>
    <property type="molecule type" value="Genomic_DNA"/>
</dbReference>
<name>A0ABM7TCK6_9CLOT</name>
<organism evidence="3 4">
    <name type="scientific">Clostridium gelidum</name>
    <dbReference type="NCBI Taxonomy" id="704125"/>
    <lineage>
        <taxon>Bacteria</taxon>
        <taxon>Bacillati</taxon>
        <taxon>Bacillota</taxon>
        <taxon>Clostridia</taxon>
        <taxon>Eubacteriales</taxon>
        <taxon>Clostridiaceae</taxon>
        <taxon>Clostridium</taxon>
    </lineage>
</organism>
<dbReference type="Gene3D" id="2.60.40.1630">
    <property type="entry name" value="bacillus anthracis domain"/>
    <property type="match status" value="1"/>
</dbReference>
<evidence type="ECO:0000313" key="4">
    <source>
        <dbReference type="Proteomes" id="UP000824633"/>
    </source>
</evidence>
<sequence>MNEKGITNILDNIDISEKEFDHIDVELNDIEKKRIRKNYKKTIIKKSSIVKKVGIACALVIAISITPIIAPPAMASNIPILSNIYETLGIYHEYKDYTTYIGQSINVSKYTYTIDNIMVTPYKSLMAVKITSTEPIPEDHEGFMITPSIGGVHCDSGSSQDYRIDDHNIVITFEHDYLNKIPKKSTIKIDIESFDYRDTDSHGTFEFKSDFDRSYTEFTSLPVINTNIDKYGVKVKEINSSIIETNIVSEGYEKDKLKFLLNIDGKLYGGLESLSSGKMTTRIEGLNVNAINNSKNISLLIYEAKYSEDECDDRNESLKKIIEQPTNIEEQNVFFLPYYNFLDGHKGEFYNLEKNENTIIIHYKGESSDIISLSDMSASYEGNINLAISKVILNPNDKNDFILEFNNLPKDKKIKLSFLNMRDINNSYTLLDTVKVK</sequence>
<keyword evidence="4" id="KW-1185">Reference proteome</keyword>
<gene>
    <name evidence="3" type="ORF">psyc5s11_49020</name>
</gene>
<proteinExistence type="predicted"/>
<keyword evidence="1" id="KW-0472">Membrane</keyword>
<protein>
    <recommendedName>
        <fullName evidence="2">DUF4179 domain-containing protein</fullName>
    </recommendedName>
</protein>
<evidence type="ECO:0000259" key="2">
    <source>
        <dbReference type="Pfam" id="PF13786"/>
    </source>
</evidence>
<dbReference type="Pfam" id="PF13786">
    <property type="entry name" value="DUF4179"/>
    <property type="match status" value="1"/>
</dbReference>
<accession>A0ABM7TCK6</accession>
<keyword evidence="1" id="KW-1133">Transmembrane helix</keyword>
<dbReference type="Proteomes" id="UP000824633">
    <property type="component" value="Chromosome"/>
</dbReference>
<reference evidence="4" key="1">
    <citation type="submission" date="2021-07" db="EMBL/GenBank/DDBJ databases">
        <title>Complete genome sequencing of a Clostridium isolate.</title>
        <authorList>
            <person name="Ueki A."/>
            <person name="Tonouchi A."/>
        </authorList>
    </citation>
    <scope>NUCLEOTIDE SEQUENCE [LARGE SCALE GENOMIC DNA]</scope>
    <source>
        <strain evidence="4">C5S11</strain>
    </source>
</reference>
<keyword evidence="1" id="KW-0812">Transmembrane</keyword>
<evidence type="ECO:0000313" key="3">
    <source>
        <dbReference type="EMBL" id="BCZ48835.1"/>
    </source>
</evidence>
<evidence type="ECO:0000256" key="1">
    <source>
        <dbReference type="SAM" id="Phobius"/>
    </source>
</evidence>
<feature type="domain" description="DUF4179" evidence="2">
    <location>
        <begin position="45"/>
        <end position="130"/>
    </location>
</feature>
<dbReference type="InterPro" id="IPR025436">
    <property type="entry name" value="DUF4179"/>
</dbReference>
<dbReference type="RefSeq" id="WP_224035071.1">
    <property type="nucleotide sequence ID" value="NZ_AP024849.1"/>
</dbReference>
<feature type="transmembrane region" description="Helical" evidence="1">
    <location>
        <begin position="49"/>
        <end position="70"/>
    </location>
</feature>